<accession>A0ABY7DZZ8</accession>
<keyword evidence="2" id="KW-1185">Reference proteome</keyword>
<sequence length="106" mass="12299">MQGSCFRTQRIIFLSFCCHGSRNVSSFQDKSPQVTMTDEDFKRTFLHQRFFRKLGTKYLGVTLTKNLTWDQHIGVITGKANLTLGFPRKNIKECTPKITKAFYKTI</sequence>
<name>A0ABY7DZZ8_MYAAR</name>
<gene>
    <name evidence="1" type="ORF">MAR_008799</name>
</gene>
<protein>
    <submittedName>
        <fullName evidence="1">Uncharacterized protein</fullName>
    </submittedName>
</protein>
<reference evidence="1" key="1">
    <citation type="submission" date="2022-11" db="EMBL/GenBank/DDBJ databases">
        <title>Centuries of genome instability and evolution in soft-shell clam transmissible cancer (bioRxiv).</title>
        <authorList>
            <person name="Hart S.F.M."/>
            <person name="Yonemitsu M.A."/>
            <person name="Giersch R.M."/>
            <person name="Beal B.F."/>
            <person name="Arriagada G."/>
            <person name="Davis B.W."/>
            <person name="Ostrander E.A."/>
            <person name="Goff S.P."/>
            <person name="Metzger M.J."/>
        </authorList>
    </citation>
    <scope>NUCLEOTIDE SEQUENCE</scope>
    <source>
        <strain evidence="1">MELC-2E11</strain>
        <tissue evidence="1">Siphon/mantle</tissue>
    </source>
</reference>
<dbReference type="EMBL" id="CP111015">
    <property type="protein sequence ID" value="WAR02241.1"/>
    <property type="molecule type" value="Genomic_DNA"/>
</dbReference>
<organism evidence="1 2">
    <name type="scientific">Mya arenaria</name>
    <name type="common">Soft-shell clam</name>
    <dbReference type="NCBI Taxonomy" id="6604"/>
    <lineage>
        <taxon>Eukaryota</taxon>
        <taxon>Metazoa</taxon>
        <taxon>Spiralia</taxon>
        <taxon>Lophotrochozoa</taxon>
        <taxon>Mollusca</taxon>
        <taxon>Bivalvia</taxon>
        <taxon>Autobranchia</taxon>
        <taxon>Heteroconchia</taxon>
        <taxon>Euheterodonta</taxon>
        <taxon>Imparidentia</taxon>
        <taxon>Neoheterodontei</taxon>
        <taxon>Myida</taxon>
        <taxon>Myoidea</taxon>
        <taxon>Myidae</taxon>
        <taxon>Mya</taxon>
    </lineage>
</organism>
<dbReference type="Proteomes" id="UP001164746">
    <property type="component" value="Chromosome 4"/>
</dbReference>
<feature type="non-terminal residue" evidence="1">
    <location>
        <position position="106"/>
    </location>
</feature>
<evidence type="ECO:0000313" key="2">
    <source>
        <dbReference type="Proteomes" id="UP001164746"/>
    </source>
</evidence>
<proteinExistence type="predicted"/>
<evidence type="ECO:0000313" key="1">
    <source>
        <dbReference type="EMBL" id="WAR02241.1"/>
    </source>
</evidence>